<evidence type="ECO:0000259" key="3">
    <source>
        <dbReference type="Pfam" id="PF01826"/>
    </source>
</evidence>
<dbReference type="InterPro" id="IPR051368">
    <property type="entry name" value="SerProtInhib-TIL_Domain"/>
</dbReference>
<dbReference type="CDD" id="cd19941">
    <property type="entry name" value="TIL"/>
    <property type="match status" value="4"/>
</dbReference>
<proteinExistence type="predicted"/>
<evidence type="ECO:0000313" key="4">
    <source>
        <dbReference type="EnsemblMetazoa" id="PPAI002371-PA"/>
    </source>
</evidence>
<evidence type="ECO:0000256" key="2">
    <source>
        <dbReference type="ARBA" id="ARBA00023157"/>
    </source>
</evidence>
<dbReference type="VEuPathDB" id="VectorBase:PPAPM1_010872"/>
<feature type="domain" description="TIL" evidence="3">
    <location>
        <begin position="431"/>
        <end position="482"/>
    </location>
</feature>
<evidence type="ECO:0000313" key="5">
    <source>
        <dbReference type="Proteomes" id="UP000092462"/>
    </source>
</evidence>
<feature type="domain" description="TIL" evidence="3">
    <location>
        <begin position="314"/>
        <end position="365"/>
    </location>
</feature>
<dbReference type="GO" id="GO:0030414">
    <property type="term" value="F:peptidase inhibitor activity"/>
    <property type="evidence" value="ECO:0007669"/>
    <property type="project" value="UniProtKB-KW"/>
</dbReference>
<dbReference type="InterPro" id="IPR036084">
    <property type="entry name" value="Ser_inhib-like_sf"/>
</dbReference>
<evidence type="ECO:0000256" key="1">
    <source>
        <dbReference type="ARBA" id="ARBA00022690"/>
    </source>
</evidence>
<dbReference type="PANTHER" id="PTHR23259:SF70">
    <property type="entry name" value="ACCESSORY GLAND PROTEIN ACP62F-RELATED"/>
    <property type="match status" value="1"/>
</dbReference>
<feature type="domain" description="TIL" evidence="3">
    <location>
        <begin position="253"/>
        <end position="305"/>
    </location>
</feature>
<sequence>MDMFDIHQEDAYQLHLVHNTLVPGMKNGKSVVKPHIAKRFVDTREEIAMIAFNVQVASVEKATTVIRKRMLASPTTNAHRKNLSAPQEKCTNLVDIPKMNNASSTVGIITPKNANPDATASTVMIDGQCVPKYKCPKLCPANEEYSSCGNSCKESCSTTDSDCHKPCESGCFCIAGYKRIDGVCLQKSYCPPPKCQGPNEIYIPCGKSCYEDCSKTPKDCSYETCSSGCYCKPNYKRVNGECVPQDNCPQPECPVHEVYSSCGNPCYDECGKAKSDCQSGKCYAGCYCEKGFKRIDGVCVPETKCETSSTKCEGQNEIYKKCGKSCYEDCSKSQKDCRYETCYSGCFCKPRYKRVAGACVSEKECPSPECPPHEVYITCGNSCYDECGKTKSDCQSGKCYEGCYCQDGYKRIDGVCVPEFKCEPLITKCQGQNEIYKKCGKTCYEDCSKTQKDCFYEACTSGCFCKPNFKRVDGSCVAEDECPPPECPTHEVYITCGNSCYDECGKSKSDCQSGKCYEGCYCQDGYKRIDG</sequence>
<dbReference type="EMBL" id="AJVK01011483">
    <property type="status" value="NOT_ANNOTATED_CDS"/>
    <property type="molecule type" value="Genomic_DNA"/>
</dbReference>
<accession>A0A1B0GMI7</accession>
<name>A0A1B0GMI7_PHLPP</name>
<dbReference type="AlphaFoldDB" id="A0A1B0GMI7"/>
<organism evidence="4 5">
    <name type="scientific">Phlebotomus papatasi</name>
    <name type="common">Sandfly</name>
    <dbReference type="NCBI Taxonomy" id="29031"/>
    <lineage>
        <taxon>Eukaryota</taxon>
        <taxon>Metazoa</taxon>
        <taxon>Ecdysozoa</taxon>
        <taxon>Arthropoda</taxon>
        <taxon>Hexapoda</taxon>
        <taxon>Insecta</taxon>
        <taxon>Pterygota</taxon>
        <taxon>Neoptera</taxon>
        <taxon>Endopterygota</taxon>
        <taxon>Diptera</taxon>
        <taxon>Nematocera</taxon>
        <taxon>Psychodoidea</taxon>
        <taxon>Psychodidae</taxon>
        <taxon>Phlebotomus</taxon>
        <taxon>Phlebotomus</taxon>
    </lineage>
</organism>
<feature type="domain" description="TIL" evidence="3">
    <location>
        <begin position="197"/>
        <end position="248"/>
    </location>
</feature>
<dbReference type="Proteomes" id="UP000092462">
    <property type="component" value="Unassembled WGS sequence"/>
</dbReference>
<protein>
    <recommendedName>
        <fullName evidence="3">TIL domain-containing protein</fullName>
    </recommendedName>
</protein>
<keyword evidence="5" id="KW-1185">Reference proteome</keyword>
<dbReference type="InterPro" id="IPR002919">
    <property type="entry name" value="TIL_dom"/>
</dbReference>
<dbReference type="PANTHER" id="PTHR23259">
    <property type="entry name" value="RIDDLE"/>
    <property type="match status" value="1"/>
</dbReference>
<feature type="domain" description="TIL" evidence="3">
    <location>
        <begin position="139"/>
        <end position="190"/>
    </location>
</feature>
<keyword evidence="2" id="KW-1015">Disulfide bond</keyword>
<dbReference type="Gene3D" id="2.10.25.10">
    <property type="entry name" value="Laminin"/>
    <property type="match status" value="7"/>
</dbReference>
<dbReference type="VEuPathDB" id="VectorBase:PPAI002371"/>
<dbReference type="SUPFAM" id="SSF57567">
    <property type="entry name" value="Serine protease inhibitors"/>
    <property type="match status" value="7"/>
</dbReference>
<dbReference type="Pfam" id="PF01826">
    <property type="entry name" value="TIL"/>
    <property type="match status" value="6"/>
</dbReference>
<dbReference type="EnsemblMetazoa" id="PPAI002371-RA">
    <property type="protein sequence ID" value="PPAI002371-PA"/>
    <property type="gene ID" value="PPAI002371"/>
</dbReference>
<reference evidence="4" key="1">
    <citation type="submission" date="2022-08" db="UniProtKB">
        <authorList>
            <consortium name="EnsemblMetazoa"/>
        </authorList>
    </citation>
    <scope>IDENTIFICATION</scope>
    <source>
        <strain evidence="4">Israel</strain>
    </source>
</reference>
<keyword evidence="1" id="KW-0646">Protease inhibitor</keyword>
<feature type="domain" description="TIL" evidence="3">
    <location>
        <begin position="370"/>
        <end position="422"/>
    </location>
</feature>